<accession>A0ABX5R849</accession>
<dbReference type="Proteomes" id="UP000288953">
    <property type="component" value="Chromosome"/>
</dbReference>
<evidence type="ECO:0000313" key="2">
    <source>
        <dbReference type="EMBL" id="QAX81508.1"/>
    </source>
</evidence>
<gene>
    <name evidence="2" type="ORF">C3B55_00140</name>
</gene>
<keyword evidence="1" id="KW-1133">Transmembrane helix</keyword>
<protein>
    <submittedName>
        <fullName evidence="2">Uncharacterized protein</fullName>
    </submittedName>
</protein>
<dbReference type="EMBL" id="CP026512">
    <property type="protein sequence ID" value="QAX81508.1"/>
    <property type="molecule type" value="Genomic_DNA"/>
</dbReference>
<feature type="transmembrane region" description="Helical" evidence="1">
    <location>
        <begin position="29"/>
        <end position="49"/>
    </location>
</feature>
<name>A0ABX5R849_9PSED</name>
<evidence type="ECO:0000313" key="3">
    <source>
        <dbReference type="Proteomes" id="UP000288953"/>
    </source>
</evidence>
<keyword evidence="1" id="KW-0812">Transmembrane</keyword>
<sequence>MIDMPKSSWKYADEKDLTNMPFHSCSKQVIYVFPLILLFVLTLGFYIFIMRNFYLIQYAQLVYLIMVDKNYPSTTLSFCSVRARCC</sequence>
<keyword evidence="3" id="KW-1185">Reference proteome</keyword>
<reference evidence="2 3" key="1">
    <citation type="journal article" date="2018" name="Genome Biol. Evol.">
        <title>Partnering With a Pest: Genomes of Hemlock Woolly Adelgid Symbionts Reveal Atypical Nutritional Provisioning Patterns in Dual-Obligate Bacteria.</title>
        <authorList>
            <person name="Weglarz K.M."/>
            <person name="Havill N.P."/>
            <person name="Burke G.R."/>
            <person name="von Dohlen C.D."/>
        </authorList>
    </citation>
    <scope>NUCLEOTIDE SEQUENCE [LARGE SCALE GENOMIC DNA]</scope>
    <source>
        <strain evidence="2 3">HWA_ENA</strain>
    </source>
</reference>
<organism evidence="2 3">
    <name type="scientific">Candidatus Pseudomonas adelgestsugas</name>
    <dbReference type="NCBI Taxonomy" id="1302376"/>
    <lineage>
        <taxon>Bacteria</taxon>
        <taxon>Pseudomonadati</taxon>
        <taxon>Pseudomonadota</taxon>
        <taxon>Gammaproteobacteria</taxon>
        <taxon>Pseudomonadales</taxon>
        <taxon>Pseudomonadaceae</taxon>
        <taxon>Pseudomonas</taxon>
    </lineage>
</organism>
<evidence type="ECO:0000256" key="1">
    <source>
        <dbReference type="SAM" id="Phobius"/>
    </source>
</evidence>
<keyword evidence="1" id="KW-0472">Membrane</keyword>
<proteinExistence type="predicted"/>